<dbReference type="NCBIfam" id="TIGR01133">
    <property type="entry name" value="murG"/>
    <property type="match status" value="1"/>
</dbReference>
<dbReference type="InterPro" id="IPR004276">
    <property type="entry name" value="GlycoTrans_28_N"/>
</dbReference>
<accession>A0A916WV87</accession>
<dbReference type="GO" id="GO:0008360">
    <property type="term" value="P:regulation of cell shape"/>
    <property type="evidence" value="ECO:0007669"/>
    <property type="project" value="UniProtKB-KW"/>
</dbReference>
<keyword evidence="3 10" id="KW-0328">Glycosyltransferase</keyword>
<protein>
    <recommendedName>
        <fullName evidence="10">UDP-N-acetylglucosamine--N-acetylmuramyl-(pentapeptide) pyrophosphoryl-undecaprenol N-acetylglucosamine transferase</fullName>
        <ecNumber evidence="10">2.4.1.227</ecNumber>
    </recommendedName>
    <alternativeName>
        <fullName evidence="10">Undecaprenyl-PP-MurNAc-pentapeptide-UDPGlcNAc GlcNAc transferase</fullName>
    </alternativeName>
</protein>
<gene>
    <name evidence="10 13" type="primary">murG</name>
    <name evidence="13" type="ORF">GCM10011316_06050</name>
</gene>
<keyword evidence="5 10" id="KW-0133">Cell shape</keyword>
<feature type="binding site" evidence="10">
    <location>
        <begin position="12"/>
        <end position="14"/>
    </location>
    <ligand>
        <name>UDP-N-acetyl-alpha-D-glucosamine</name>
        <dbReference type="ChEBI" id="CHEBI:57705"/>
    </ligand>
</feature>
<evidence type="ECO:0000256" key="1">
    <source>
        <dbReference type="ARBA" id="ARBA00022475"/>
    </source>
</evidence>
<evidence type="ECO:0000256" key="7">
    <source>
        <dbReference type="ARBA" id="ARBA00023136"/>
    </source>
</evidence>
<dbReference type="SUPFAM" id="SSF53756">
    <property type="entry name" value="UDP-Glycosyltransferase/glycogen phosphorylase"/>
    <property type="match status" value="1"/>
</dbReference>
<feature type="binding site" evidence="10">
    <location>
        <position position="193"/>
    </location>
    <ligand>
        <name>UDP-N-acetyl-alpha-D-glucosamine</name>
        <dbReference type="ChEBI" id="CHEBI:57705"/>
    </ligand>
</feature>
<evidence type="ECO:0000256" key="2">
    <source>
        <dbReference type="ARBA" id="ARBA00022618"/>
    </source>
</evidence>
<dbReference type="GO" id="GO:0051301">
    <property type="term" value="P:cell division"/>
    <property type="evidence" value="ECO:0007669"/>
    <property type="project" value="UniProtKB-KW"/>
</dbReference>
<comment type="caution">
    <text evidence="10">Lacks conserved residue(s) required for the propagation of feature annotation.</text>
</comment>
<dbReference type="GO" id="GO:0005975">
    <property type="term" value="P:carbohydrate metabolic process"/>
    <property type="evidence" value="ECO:0007669"/>
    <property type="project" value="InterPro"/>
</dbReference>
<keyword evidence="9 10" id="KW-0961">Cell wall biogenesis/degradation</keyword>
<reference evidence="13" key="1">
    <citation type="journal article" date="2014" name="Int. J. Syst. Evol. Microbiol.">
        <title>Complete genome sequence of Corynebacterium casei LMG S-19264T (=DSM 44701T), isolated from a smear-ripened cheese.</title>
        <authorList>
            <consortium name="US DOE Joint Genome Institute (JGI-PGF)"/>
            <person name="Walter F."/>
            <person name="Albersmeier A."/>
            <person name="Kalinowski J."/>
            <person name="Ruckert C."/>
        </authorList>
    </citation>
    <scope>NUCLEOTIDE SEQUENCE</scope>
    <source>
        <strain evidence="13">CGMCC 1.12426</strain>
    </source>
</reference>
<evidence type="ECO:0000256" key="3">
    <source>
        <dbReference type="ARBA" id="ARBA00022676"/>
    </source>
</evidence>
<dbReference type="PANTHER" id="PTHR21015">
    <property type="entry name" value="UDP-N-ACETYLGLUCOSAMINE--N-ACETYLMURAMYL-(PENTAPEPTIDE) PYROPHOSPHORYL-UNDECAPRENOL N-ACETYLGLUCOSAMINE TRANSFERASE 1"/>
    <property type="match status" value="1"/>
</dbReference>
<evidence type="ECO:0000313" key="14">
    <source>
        <dbReference type="Proteomes" id="UP000605148"/>
    </source>
</evidence>
<dbReference type="RefSeq" id="WP_150494300.1">
    <property type="nucleotide sequence ID" value="NZ_BMFA01000001.1"/>
</dbReference>
<keyword evidence="6 10" id="KW-0573">Peptidoglycan synthesis</keyword>
<feature type="domain" description="Glycosyltransferase family 28 N-terminal" evidence="11">
    <location>
        <begin position="5"/>
        <end position="141"/>
    </location>
</feature>
<evidence type="ECO:0000256" key="10">
    <source>
        <dbReference type="HAMAP-Rule" id="MF_00033"/>
    </source>
</evidence>
<dbReference type="OrthoDB" id="9808936at2"/>
<dbReference type="HAMAP" id="MF_00033">
    <property type="entry name" value="MurG"/>
    <property type="match status" value="1"/>
</dbReference>
<dbReference type="GO" id="GO:0050511">
    <property type="term" value="F:undecaprenyldiphospho-muramoylpentapeptide beta-N-acetylglucosaminyltransferase activity"/>
    <property type="evidence" value="ECO:0007669"/>
    <property type="project" value="UniProtKB-UniRule"/>
</dbReference>
<evidence type="ECO:0000259" key="11">
    <source>
        <dbReference type="Pfam" id="PF03033"/>
    </source>
</evidence>
<feature type="binding site" evidence="10">
    <location>
        <position position="123"/>
    </location>
    <ligand>
        <name>UDP-N-acetyl-alpha-D-glucosamine</name>
        <dbReference type="ChEBI" id="CHEBI:57705"/>
    </ligand>
</feature>
<feature type="binding site" evidence="10">
    <location>
        <position position="294"/>
    </location>
    <ligand>
        <name>UDP-N-acetyl-alpha-D-glucosamine</name>
        <dbReference type="ChEBI" id="CHEBI:57705"/>
    </ligand>
</feature>
<organism evidence="13 14">
    <name type="scientific">Roseibium aquae</name>
    <dbReference type="NCBI Taxonomy" id="1323746"/>
    <lineage>
        <taxon>Bacteria</taxon>
        <taxon>Pseudomonadati</taxon>
        <taxon>Pseudomonadota</taxon>
        <taxon>Alphaproteobacteria</taxon>
        <taxon>Hyphomicrobiales</taxon>
        <taxon>Stappiaceae</taxon>
        <taxon>Roseibium</taxon>
    </lineage>
</organism>
<dbReference type="AlphaFoldDB" id="A0A916WV87"/>
<comment type="catalytic activity">
    <reaction evidence="10">
        <text>di-trans,octa-cis-undecaprenyl diphospho-N-acetyl-alpha-D-muramoyl-L-alanyl-D-glutamyl-meso-2,6-diaminopimeloyl-D-alanyl-D-alanine + UDP-N-acetyl-alpha-D-glucosamine = di-trans,octa-cis-undecaprenyl diphospho-[N-acetyl-alpha-D-glucosaminyl-(1-&gt;4)]-N-acetyl-alpha-D-muramoyl-L-alanyl-D-glutamyl-meso-2,6-diaminopimeloyl-D-alanyl-D-alanine + UDP + H(+)</text>
        <dbReference type="Rhea" id="RHEA:31227"/>
        <dbReference type="ChEBI" id="CHEBI:15378"/>
        <dbReference type="ChEBI" id="CHEBI:57705"/>
        <dbReference type="ChEBI" id="CHEBI:58223"/>
        <dbReference type="ChEBI" id="CHEBI:61387"/>
        <dbReference type="ChEBI" id="CHEBI:61388"/>
        <dbReference type="EC" id="2.4.1.227"/>
    </reaction>
</comment>
<evidence type="ECO:0000256" key="6">
    <source>
        <dbReference type="ARBA" id="ARBA00022984"/>
    </source>
</evidence>
<keyword evidence="14" id="KW-1185">Reference proteome</keyword>
<dbReference type="Proteomes" id="UP000605148">
    <property type="component" value="Unassembled WGS sequence"/>
</dbReference>
<dbReference type="PANTHER" id="PTHR21015:SF22">
    <property type="entry name" value="GLYCOSYLTRANSFERASE"/>
    <property type="match status" value="1"/>
</dbReference>
<comment type="caution">
    <text evidence="13">The sequence shown here is derived from an EMBL/GenBank/DDBJ whole genome shotgun (WGS) entry which is preliminary data.</text>
</comment>
<dbReference type="GO" id="GO:0071555">
    <property type="term" value="P:cell wall organization"/>
    <property type="evidence" value="ECO:0007669"/>
    <property type="project" value="UniProtKB-KW"/>
</dbReference>
<dbReference type="Gene3D" id="3.40.50.2000">
    <property type="entry name" value="Glycogen Phosphorylase B"/>
    <property type="match status" value="2"/>
</dbReference>
<reference evidence="13" key="2">
    <citation type="submission" date="2020-09" db="EMBL/GenBank/DDBJ databases">
        <authorList>
            <person name="Sun Q."/>
            <person name="Zhou Y."/>
        </authorList>
    </citation>
    <scope>NUCLEOTIDE SEQUENCE</scope>
    <source>
        <strain evidence="13">CGMCC 1.12426</strain>
    </source>
</reference>
<keyword evidence="8 10" id="KW-0131">Cell cycle</keyword>
<dbReference type="Pfam" id="PF04101">
    <property type="entry name" value="Glyco_tran_28_C"/>
    <property type="match status" value="1"/>
</dbReference>
<comment type="pathway">
    <text evidence="10">Cell wall biogenesis; peptidoglycan biosynthesis.</text>
</comment>
<keyword evidence="7 10" id="KW-0472">Membrane</keyword>
<evidence type="ECO:0000259" key="12">
    <source>
        <dbReference type="Pfam" id="PF04101"/>
    </source>
</evidence>
<proteinExistence type="inferred from homology"/>
<name>A0A916WV87_9HYPH</name>
<dbReference type="CDD" id="cd03785">
    <property type="entry name" value="GT28_MurG"/>
    <property type="match status" value="1"/>
</dbReference>
<dbReference type="EC" id="2.4.1.227" evidence="10"/>
<keyword evidence="1 10" id="KW-1003">Cell membrane</keyword>
<dbReference type="InterPro" id="IPR007235">
    <property type="entry name" value="Glyco_trans_28_C"/>
</dbReference>
<feature type="domain" description="Glycosyl transferase family 28 C-terminal" evidence="12">
    <location>
        <begin position="187"/>
        <end position="353"/>
    </location>
</feature>
<comment type="similarity">
    <text evidence="10">Belongs to the glycosyltransferase 28 family. MurG subfamily.</text>
</comment>
<evidence type="ECO:0000256" key="8">
    <source>
        <dbReference type="ARBA" id="ARBA00023306"/>
    </source>
</evidence>
<dbReference type="InterPro" id="IPR006009">
    <property type="entry name" value="GlcNAc_MurG"/>
</dbReference>
<dbReference type="GO" id="GO:0005886">
    <property type="term" value="C:plasma membrane"/>
    <property type="evidence" value="ECO:0007669"/>
    <property type="project" value="UniProtKB-SubCell"/>
</dbReference>
<keyword evidence="2 10" id="KW-0132">Cell division</keyword>
<evidence type="ECO:0000313" key="13">
    <source>
        <dbReference type="EMBL" id="GGB36681.1"/>
    </source>
</evidence>
<evidence type="ECO:0000256" key="5">
    <source>
        <dbReference type="ARBA" id="ARBA00022960"/>
    </source>
</evidence>
<comment type="function">
    <text evidence="10">Cell wall formation. Catalyzes the transfer of a GlcNAc subunit on undecaprenyl-pyrophosphoryl-MurNAc-pentapeptide (lipid intermediate I) to form undecaprenyl-pyrophosphoryl-MurNAc-(pentapeptide)GlcNAc (lipid intermediate II).</text>
</comment>
<dbReference type="GO" id="GO:0009252">
    <property type="term" value="P:peptidoglycan biosynthetic process"/>
    <property type="evidence" value="ECO:0007669"/>
    <property type="project" value="UniProtKB-UniRule"/>
</dbReference>
<comment type="subcellular location">
    <subcellularLocation>
        <location evidence="10">Cell membrane</location>
        <topology evidence="10">Peripheral membrane protein</topology>
        <orientation evidence="10">Cytoplasmic side</orientation>
    </subcellularLocation>
</comment>
<evidence type="ECO:0000256" key="9">
    <source>
        <dbReference type="ARBA" id="ARBA00023316"/>
    </source>
</evidence>
<dbReference type="EMBL" id="BMFA01000001">
    <property type="protein sequence ID" value="GGB36681.1"/>
    <property type="molecule type" value="Genomic_DNA"/>
</dbReference>
<dbReference type="Pfam" id="PF03033">
    <property type="entry name" value="Glyco_transf_28"/>
    <property type="match status" value="1"/>
</dbReference>
<keyword evidence="4 10" id="KW-0808">Transferase</keyword>
<sequence>MTKRILLTAGGTGGHLFPAQALAGELLKRGWVVELATDERAGKFHASFPASAIHVISSATVRGRNPIGLARTALKLARGYWQARKVLNTLKPDVVVGFGGYPTFPPMFAAKAAGIPTILHEANGVMGRANKMLAKGATAIATSFPLENLPPDLAGKVTETGNPVREAVLAAAGRPYTPPEADGPFHLLVFGGSQGARVFSDLLPAAVSKLDEDILSRLRIVQQCRPEDLERVEAAYRTLGVKAELGSFFQDMPERISAAHLVMCRSGASTVSELAVLGRPSILVPLPGAIDQDQAVNARLLENVGGAWPIREIDLHGERVAQELKRFSAAPELLAAAANAALTAGKPDAVKRLADLVEKVAGKRQKQNGDGA</sequence>
<feature type="binding site" evidence="10">
    <location>
        <position position="165"/>
    </location>
    <ligand>
        <name>UDP-N-acetyl-alpha-D-glucosamine</name>
        <dbReference type="ChEBI" id="CHEBI:57705"/>
    </ligand>
</feature>
<evidence type="ECO:0000256" key="4">
    <source>
        <dbReference type="ARBA" id="ARBA00022679"/>
    </source>
</evidence>